<name>A0ABT9H9K0_9SPHN</name>
<keyword evidence="8" id="KW-1185">Reference proteome</keyword>
<dbReference type="RefSeq" id="WP_305930081.1">
    <property type="nucleotide sequence ID" value="NZ_JAVAIL010000003.1"/>
</dbReference>
<protein>
    <submittedName>
        <fullName evidence="7">Acetyl-CoA C-acetyltransferase</fullName>
    </submittedName>
</protein>
<dbReference type="InterPro" id="IPR020617">
    <property type="entry name" value="Thiolase_C"/>
</dbReference>
<dbReference type="PROSITE" id="PS00099">
    <property type="entry name" value="THIOLASE_3"/>
    <property type="match status" value="1"/>
</dbReference>
<evidence type="ECO:0000256" key="2">
    <source>
        <dbReference type="ARBA" id="ARBA00022679"/>
    </source>
</evidence>
<keyword evidence="3 4" id="KW-0012">Acyltransferase</keyword>
<evidence type="ECO:0000313" key="8">
    <source>
        <dbReference type="Proteomes" id="UP001235664"/>
    </source>
</evidence>
<dbReference type="PROSITE" id="PS00737">
    <property type="entry name" value="THIOLASE_2"/>
    <property type="match status" value="1"/>
</dbReference>
<dbReference type="Gene3D" id="3.40.47.10">
    <property type="match status" value="2"/>
</dbReference>
<dbReference type="Pfam" id="PF00108">
    <property type="entry name" value="Thiolase_N"/>
    <property type="match status" value="1"/>
</dbReference>
<evidence type="ECO:0000259" key="6">
    <source>
        <dbReference type="Pfam" id="PF02803"/>
    </source>
</evidence>
<keyword evidence="2 4" id="KW-0808">Transferase</keyword>
<gene>
    <name evidence="7" type="ORF">Q9K01_09880</name>
</gene>
<dbReference type="InterPro" id="IPR002155">
    <property type="entry name" value="Thiolase"/>
</dbReference>
<evidence type="ECO:0000313" key="7">
    <source>
        <dbReference type="EMBL" id="MDP4539933.1"/>
    </source>
</evidence>
<dbReference type="InterPro" id="IPR020610">
    <property type="entry name" value="Thiolase_AS"/>
</dbReference>
<dbReference type="SUPFAM" id="SSF53901">
    <property type="entry name" value="Thiolase-like"/>
    <property type="match status" value="2"/>
</dbReference>
<dbReference type="InterPro" id="IPR016039">
    <property type="entry name" value="Thiolase-like"/>
</dbReference>
<accession>A0ABT9H9K0</accession>
<comment type="caution">
    <text evidence="7">The sequence shown here is derived from an EMBL/GenBank/DDBJ whole genome shotgun (WGS) entry which is preliminary data.</text>
</comment>
<dbReference type="EMBL" id="JAVAIL010000003">
    <property type="protein sequence ID" value="MDP4539933.1"/>
    <property type="molecule type" value="Genomic_DNA"/>
</dbReference>
<dbReference type="PANTHER" id="PTHR43365">
    <property type="entry name" value="BLR7806 PROTEIN"/>
    <property type="match status" value="1"/>
</dbReference>
<feature type="domain" description="Thiolase C-terminal" evidence="6">
    <location>
        <begin position="294"/>
        <end position="416"/>
    </location>
</feature>
<dbReference type="InterPro" id="IPR020616">
    <property type="entry name" value="Thiolase_N"/>
</dbReference>
<reference evidence="7 8" key="1">
    <citation type="submission" date="2023-08" db="EMBL/GenBank/DDBJ databases">
        <title>genomic of DY56.</title>
        <authorList>
            <person name="Wang Y."/>
        </authorList>
    </citation>
    <scope>NUCLEOTIDE SEQUENCE [LARGE SCALE GENOMIC DNA]</scope>
    <source>
        <strain evidence="7 8">DY56-A-20</strain>
    </source>
</reference>
<dbReference type="CDD" id="cd00751">
    <property type="entry name" value="thiolase"/>
    <property type="match status" value="1"/>
</dbReference>
<dbReference type="PANTHER" id="PTHR43365:SF1">
    <property type="entry name" value="ACETYL-COA C-ACYLTRANSFERASE"/>
    <property type="match status" value="1"/>
</dbReference>
<proteinExistence type="inferred from homology"/>
<dbReference type="Pfam" id="PF02803">
    <property type="entry name" value="Thiolase_C"/>
    <property type="match status" value="1"/>
</dbReference>
<comment type="similarity">
    <text evidence="1 4">Belongs to the thiolase-like superfamily. Thiolase family.</text>
</comment>
<dbReference type="NCBIfam" id="TIGR01930">
    <property type="entry name" value="AcCoA-C-Actrans"/>
    <property type="match status" value="1"/>
</dbReference>
<dbReference type="PIRSF" id="PIRSF000429">
    <property type="entry name" value="Ac-CoA_Ac_transf"/>
    <property type="match status" value="1"/>
</dbReference>
<sequence length="422" mass="44826">MSEAYIVDAVRTPRGIGKQGKGALAEQHPQHLAATVLKAIASRNNLDTATIDDVIWSVSTQDGMQAGDLGRMAALDAGYDVTSSGTTLDRFCGGGITSVSLAAAQVMSGMEDCVVAGGTEMMSLTGQMARDKMAAGMKPPMMGSYNARLQQSHPQSHQGVCGDAIATKEGFTREELDEVGYRSQQRAAQAIAEGRFDKSLVPVVDDEGNVVLDKEEFPRPQTTREGLAELEPAFTKIADVPTDQNGTTFRGLINRKYPDLEIEHFHHAGNSSGVVDGAAAVLVTSKAYAQKHGLKPRARIVATANMGDDPTLMLNAPVPAARKVLEKAGLTIDDIDLFEINEAFAVVAAKFVRDLGLDWDKVNVNGGSIALGHPIGATGSILIGTMVDELERQNKRYGLVTMCAAGGMAPAIVIERVEDFVD</sequence>
<dbReference type="InterPro" id="IPR020613">
    <property type="entry name" value="Thiolase_CS"/>
</dbReference>
<evidence type="ECO:0000256" key="3">
    <source>
        <dbReference type="ARBA" id="ARBA00023315"/>
    </source>
</evidence>
<evidence type="ECO:0000256" key="1">
    <source>
        <dbReference type="ARBA" id="ARBA00010982"/>
    </source>
</evidence>
<evidence type="ECO:0000259" key="5">
    <source>
        <dbReference type="Pfam" id="PF00108"/>
    </source>
</evidence>
<feature type="domain" description="Thiolase N-terminal" evidence="5">
    <location>
        <begin position="5"/>
        <end position="236"/>
    </location>
</feature>
<dbReference type="NCBIfam" id="NF004682">
    <property type="entry name" value="PRK06025.1"/>
    <property type="match status" value="1"/>
</dbReference>
<dbReference type="Proteomes" id="UP001235664">
    <property type="component" value="Unassembled WGS sequence"/>
</dbReference>
<evidence type="ECO:0000256" key="4">
    <source>
        <dbReference type="RuleBase" id="RU003557"/>
    </source>
</evidence>
<organism evidence="7 8">
    <name type="scientific">Qipengyuania benthica</name>
    <dbReference type="NCBI Taxonomy" id="3067651"/>
    <lineage>
        <taxon>Bacteria</taxon>
        <taxon>Pseudomonadati</taxon>
        <taxon>Pseudomonadota</taxon>
        <taxon>Alphaproteobacteria</taxon>
        <taxon>Sphingomonadales</taxon>
        <taxon>Erythrobacteraceae</taxon>
        <taxon>Qipengyuania</taxon>
    </lineage>
</organism>